<evidence type="ECO:0000256" key="1">
    <source>
        <dbReference type="ARBA" id="ARBA00004141"/>
    </source>
</evidence>
<accession>A0A3M7IT22</accession>
<feature type="compositionally biased region" description="Polar residues" evidence="15">
    <location>
        <begin position="1949"/>
        <end position="1971"/>
    </location>
</feature>
<comment type="caution">
    <text evidence="19">The sequence shown here is derived from an EMBL/GenBank/DDBJ whole genome shotgun (WGS) entry which is preliminary data.</text>
</comment>
<dbReference type="GO" id="GO:0015165">
    <property type="term" value="F:pyrimidine nucleotide-sugar transmembrane transporter activity"/>
    <property type="evidence" value="ECO:0007669"/>
    <property type="project" value="InterPro"/>
</dbReference>
<dbReference type="EC" id="5.6.2.4" evidence="13"/>
<dbReference type="GO" id="GO:0043138">
    <property type="term" value="F:3'-5' DNA helicase activity"/>
    <property type="evidence" value="ECO:0007669"/>
    <property type="project" value="UniProtKB-EC"/>
</dbReference>
<dbReference type="GO" id="GO:0051321">
    <property type="term" value="P:meiotic cell cycle"/>
    <property type="evidence" value="ECO:0007669"/>
    <property type="project" value="UniProtKB-KW"/>
</dbReference>
<feature type="transmembrane region" description="Helical" evidence="16">
    <location>
        <begin position="241"/>
        <end position="262"/>
    </location>
</feature>
<evidence type="ECO:0000259" key="18">
    <source>
        <dbReference type="PROSITE" id="PS51194"/>
    </source>
</evidence>
<evidence type="ECO:0000256" key="3">
    <source>
        <dbReference type="ARBA" id="ARBA00022692"/>
    </source>
</evidence>
<gene>
    <name evidence="19" type="ORF">D0859_07231</name>
</gene>
<dbReference type="InterPro" id="IPR027417">
    <property type="entry name" value="P-loop_NTPase"/>
</dbReference>
<proteinExistence type="inferred from homology"/>
<dbReference type="SUPFAM" id="SSF103481">
    <property type="entry name" value="Multidrug resistance efflux transporter EmrE"/>
    <property type="match status" value="1"/>
</dbReference>
<feature type="region of interest" description="Disordered" evidence="15">
    <location>
        <begin position="524"/>
        <end position="543"/>
    </location>
</feature>
<name>A0A3M7IT22_HORWE</name>
<keyword evidence="10" id="KW-0413">Isomerase</keyword>
<feature type="compositionally biased region" description="Polar residues" evidence="15">
    <location>
        <begin position="1575"/>
        <end position="1593"/>
    </location>
</feature>
<dbReference type="InterPro" id="IPR007271">
    <property type="entry name" value="Nuc_sug_transpt"/>
</dbReference>
<reference evidence="19 20" key="1">
    <citation type="journal article" date="2018" name="BMC Genomics">
        <title>Genomic evidence for intraspecific hybridization in a clonal and extremely halotolerant yeast.</title>
        <authorList>
            <person name="Gostincar C."/>
            <person name="Stajich J.E."/>
            <person name="Zupancic J."/>
            <person name="Zalar P."/>
            <person name="Gunde-Cimerman N."/>
        </authorList>
    </citation>
    <scope>NUCLEOTIDE SEQUENCE [LARGE SCALE GENOMIC DNA]</scope>
    <source>
        <strain evidence="19 20">EXF-120</strain>
    </source>
</reference>
<dbReference type="PROSITE" id="PS51194">
    <property type="entry name" value="HELICASE_CTER"/>
    <property type="match status" value="1"/>
</dbReference>
<feature type="compositionally biased region" description="Basic and acidic residues" evidence="15">
    <location>
        <begin position="1741"/>
        <end position="1751"/>
    </location>
</feature>
<feature type="region of interest" description="Disordered" evidence="15">
    <location>
        <begin position="1690"/>
        <end position="1902"/>
    </location>
</feature>
<dbReference type="SMART" id="SM00973">
    <property type="entry name" value="Sec63"/>
    <property type="match status" value="1"/>
</dbReference>
<dbReference type="Gene3D" id="1.10.10.10">
    <property type="entry name" value="Winged helix-like DNA-binding domain superfamily/Winged helix DNA-binding domain"/>
    <property type="match status" value="1"/>
</dbReference>
<dbReference type="FunFam" id="1.10.3380.10:FF:000012">
    <property type="entry name" value="DEAD/DEAH box DNA helicase"/>
    <property type="match status" value="1"/>
</dbReference>
<dbReference type="Gene3D" id="1.10.150.20">
    <property type="entry name" value="5' to 3' exonuclease, C-terminal subdomain"/>
    <property type="match status" value="1"/>
</dbReference>
<keyword evidence="3 16" id="KW-0812">Transmembrane</keyword>
<dbReference type="EMBL" id="QWIT01000195">
    <property type="protein sequence ID" value="RMZ28689.1"/>
    <property type="molecule type" value="Genomic_DNA"/>
</dbReference>
<feature type="compositionally biased region" description="Polar residues" evidence="15">
    <location>
        <begin position="1653"/>
        <end position="1665"/>
    </location>
</feature>
<comment type="catalytic activity">
    <reaction evidence="12">
        <text>Couples ATP hydrolysis with the unwinding of duplex DNA by translocating in the 3'-5' direction.</text>
        <dbReference type="EC" id="5.6.2.4"/>
    </reaction>
</comment>
<evidence type="ECO:0000256" key="8">
    <source>
        <dbReference type="ARBA" id="ARBA00022989"/>
    </source>
</evidence>
<feature type="domain" description="Helicase C-terminal" evidence="18">
    <location>
        <begin position="983"/>
        <end position="1174"/>
    </location>
</feature>
<evidence type="ECO:0000256" key="15">
    <source>
        <dbReference type="SAM" id="MobiDB-lite"/>
    </source>
</evidence>
<dbReference type="InterPro" id="IPR011545">
    <property type="entry name" value="DEAD/DEAH_box_helicase_dom"/>
</dbReference>
<dbReference type="PANTHER" id="PTHR47835:SF3">
    <property type="entry name" value="HELICASE FOR MEIOSIS 1"/>
    <property type="match status" value="1"/>
</dbReference>
<feature type="region of interest" description="Disordered" evidence="15">
    <location>
        <begin position="415"/>
        <end position="455"/>
    </location>
</feature>
<dbReference type="FunFam" id="1.10.10.10:FF:000012">
    <property type="entry name" value="U5 small nuclear ribonucleoprotein helicase"/>
    <property type="match status" value="1"/>
</dbReference>
<dbReference type="Gene3D" id="3.40.50.300">
    <property type="entry name" value="P-loop containing nucleotide triphosphate hydrolases"/>
    <property type="match status" value="2"/>
</dbReference>
<dbReference type="InterPro" id="IPR036390">
    <property type="entry name" value="WH_DNA-bd_sf"/>
</dbReference>
<evidence type="ECO:0000256" key="6">
    <source>
        <dbReference type="ARBA" id="ARBA00022806"/>
    </source>
</evidence>
<dbReference type="Pfam" id="PF02889">
    <property type="entry name" value="Sec63"/>
    <property type="match status" value="1"/>
</dbReference>
<comment type="similarity">
    <text evidence="2">Belongs to the helicase family. SKI2 subfamily.</text>
</comment>
<feature type="compositionally biased region" description="Basic and acidic residues" evidence="15">
    <location>
        <begin position="1705"/>
        <end position="1716"/>
    </location>
</feature>
<dbReference type="SMART" id="SM00487">
    <property type="entry name" value="DEXDc"/>
    <property type="match status" value="1"/>
</dbReference>
<feature type="region of interest" description="Disordered" evidence="15">
    <location>
        <begin position="635"/>
        <end position="683"/>
    </location>
</feature>
<evidence type="ECO:0000256" key="4">
    <source>
        <dbReference type="ARBA" id="ARBA00022741"/>
    </source>
</evidence>
<feature type="compositionally biased region" description="Low complexity" evidence="15">
    <location>
        <begin position="1724"/>
        <end position="1737"/>
    </location>
</feature>
<dbReference type="OrthoDB" id="5575at2759"/>
<feature type="region of interest" description="Disordered" evidence="15">
    <location>
        <begin position="1643"/>
        <end position="1665"/>
    </location>
</feature>
<dbReference type="Pfam" id="PF00271">
    <property type="entry name" value="Helicase_C"/>
    <property type="match status" value="1"/>
</dbReference>
<dbReference type="Pfam" id="PF00270">
    <property type="entry name" value="DEAD"/>
    <property type="match status" value="1"/>
</dbReference>
<dbReference type="GO" id="GO:0016787">
    <property type="term" value="F:hydrolase activity"/>
    <property type="evidence" value="ECO:0007669"/>
    <property type="project" value="UniProtKB-KW"/>
</dbReference>
<evidence type="ECO:0000313" key="20">
    <source>
        <dbReference type="Proteomes" id="UP000281677"/>
    </source>
</evidence>
<dbReference type="InterPro" id="IPR057842">
    <property type="entry name" value="WH_MER3"/>
</dbReference>
<dbReference type="Pfam" id="PF04142">
    <property type="entry name" value="Nuc_sug_transp"/>
    <property type="match status" value="1"/>
</dbReference>
<feature type="transmembrane region" description="Helical" evidence="16">
    <location>
        <begin position="347"/>
        <end position="364"/>
    </location>
</feature>
<dbReference type="PANTHER" id="PTHR47835">
    <property type="entry name" value="HFM1, ATP DEPENDENT DNA HELICASE HOMOLOG"/>
    <property type="match status" value="1"/>
</dbReference>
<dbReference type="SMART" id="SM00490">
    <property type="entry name" value="HELICc"/>
    <property type="match status" value="1"/>
</dbReference>
<dbReference type="CDD" id="cd18795">
    <property type="entry name" value="SF2_C_Ski2"/>
    <property type="match status" value="1"/>
</dbReference>
<feature type="compositionally biased region" description="Low complexity" evidence="15">
    <location>
        <begin position="433"/>
        <end position="453"/>
    </location>
</feature>
<keyword evidence="5" id="KW-0378">Hydrolase</keyword>
<comment type="catalytic activity">
    <reaction evidence="14">
        <text>ATP + H2O = ADP + phosphate + H(+)</text>
        <dbReference type="Rhea" id="RHEA:13065"/>
        <dbReference type="ChEBI" id="CHEBI:15377"/>
        <dbReference type="ChEBI" id="CHEBI:15378"/>
        <dbReference type="ChEBI" id="CHEBI:30616"/>
        <dbReference type="ChEBI" id="CHEBI:43474"/>
        <dbReference type="ChEBI" id="CHEBI:456216"/>
        <dbReference type="EC" id="5.6.2.4"/>
    </reaction>
</comment>
<dbReference type="InterPro" id="IPR014001">
    <property type="entry name" value="Helicase_ATP-bd"/>
</dbReference>
<dbReference type="InterPro" id="IPR004179">
    <property type="entry name" value="Sec63-dom"/>
</dbReference>
<sequence>MVYEMPRRNASLAGVPMKHISLITEQLVFQNSLLILVMHYSRIMPPVNGHRYYTSTAVFLNELMKLSISLSMALYDIATHSKSPETATAAGLFGELARAVFSGDSWKMGIPALLYTLQNSLQYIGISNLDAATFQVTYQLKILTTALFSVTLLGKSLSPRRWTSLVLLMVGVAIVQIPLGGSETPVLSIKDLKDGAAFHSPRSIWDLKALGNAAAGQLSKRSATYEGIGEDEAAAHPQLDASIGLIAVMIACGLSGMAGVYFEKVLKDPKGDSNRQSVWIRNVQLSFYSLWPALLIGVLFKDGEQIAKTGFFTGYNWVVWLAITLQAIGGVVVALAVNYADNIAKNFATSISILVSFLASVFFFDFHITWLYLLGTVTVVGATYLYNADPDHRNRPPPISVTSYNEKNNEPGYFDLESVPTPARTPIRGDGLSTSRPTTPGSRSRARSPGFGSTDVRPHLIFPPSDFSFFSKRYALTTLRRGRLPPSRLSIVARLFAAGNSGPVMDESMDERIFQQLEQLQRGETAGSFRQRDDRSGQAQAPYSAQEVHGYINDDAHDEIAHGDFTDQPLTLDSFDEQLLSLPDPNSRYGQAALGRNRLSMMPASTQPPVRPIQEQVQSGKGFGLSSHAFNAAQSGFSSSSAHDPSFPSSPAFKASQRRPVVYGHEETRGKAQRDRFPPQSTSQAYYRPSTIEQQQEVQMPVLDADTGAPWTRSTQPLPNNPTSGHDSRVIGPPTVQGIQLIQTRELPDRFRSIFSFPLFNAVQSKCFTTVYKANDNFVLSAPTGSGKTAVMELAICRLINGFSHGSYKIVYQAPTKSLCSERQRDWQAKFGPLDLQCAELTGDTDIAQLRNVQHATIIVTTPEKWDSMTRKWKDHQKLMQMVKLFLIDEVHMLKDDRGATLEAVVSRMKSVGSNVRFITLSATVPNSEDIAKWLGKDHVNAHLPAVRECFGEEFRPVRLQKHVRGYQGPPNDFAFDKLLGNKILEVISKWSMRKPLMVFCFTRAACVETAKALATWWSSNGPKDKFWSAPRQKITVGDKDLLGTIPSGVAFHHAGLQMQDRMAVEKGYLEGHINVICCTSTLAVGVNLPCHMVIIKNTVTYQNAATGGCKEYSDLEIMQMLGRAGRPQFDDSAVAVIMTRSQRVQHYERMLTGQEILESCLHRNLIDHLNAEIGLGTVTSVCSAKKWLTGTFLYVRLTENPEHYKLDSDAPGRDLDERLENICRKAISQLEHYDLVRADEKLQCTEFGDAMARYYLQFDTMKVFLSLPPQAKISEILSVISQAAEFREVRFRAGEKSMYKDLNKNQSIKFPISVNLDLPAHKVSLIIQSVLGAVDLPSEEGKHRMEYQTAKSTIFQHVHRLVRCIIDCQLHLNDAVTTRNALMLARSLAAQVWDDSPLHMKQLEGVGPVAVRKLAGAGIKSIEDIENSEPQRLEHILSRNPPYGAQLQEKARDFPKLRVSLKIDGEPFIKMDEHVEVKVIAEIGFLNEKIPELFQRRAVYVCLLVETSDGSKVHFARISAKKLNKGQEVPFRARLTDATQTVRAYVMCDEIAGTARAAVLKSGLPTSAFPATKGNEQTVDQRATQNANTTKRQASKGRINAASKIGDEFDDAGLDDTDLVLAENDTFTSIDELDLTMPHTSNKTASLKKSHPAQPNSTAEPRQLSNGRWACNHTCKDKANCKHLCCKEGLEHPPHPPKPRQPKKKDGETPLDPKQKQLVMNASKKSTLPSPLTSSTGKHKPVEETKEGRSLAKLHNSVKGRTPPVPLISRQSKISEKSTSNIPTMPGSLTYQRGTLDEGESDYGNDAWDSNDLPNACATDSKQSADPVSPGIRSDGLDTQQDDLFDIAFSGGPSPDETQRANERDNHEDIDLSHSTEDFIKDSPTKSLCRSTPHDAQMSGALADEEWSEGLFVSDNGQYAGYGLPGDLALPKKRPAPSSDSKSDEPPTDTSTMPSKKQKPTSPISSVQQRNELDKIMQSAMQQSLATVEDIEERGPPSTGEIDSARAFFEEFLGSENFNFIG</sequence>
<dbReference type="PROSITE" id="PS51192">
    <property type="entry name" value="HELICASE_ATP_BIND_1"/>
    <property type="match status" value="1"/>
</dbReference>
<dbReference type="NCBIfam" id="TIGR00803">
    <property type="entry name" value="nst"/>
    <property type="match status" value="2"/>
</dbReference>
<dbReference type="InterPro" id="IPR001650">
    <property type="entry name" value="Helicase_C-like"/>
</dbReference>
<organism evidence="19 20">
    <name type="scientific">Hortaea werneckii</name>
    <name type="common">Black yeast</name>
    <name type="synonym">Cladosporium werneckii</name>
    <dbReference type="NCBI Taxonomy" id="91943"/>
    <lineage>
        <taxon>Eukaryota</taxon>
        <taxon>Fungi</taxon>
        <taxon>Dikarya</taxon>
        <taxon>Ascomycota</taxon>
        <taxon>Pezizomycotina</taxon>
        <taxon>Dothideomycetes</taxon>
        <taxon>Dothideomycetidae</taxon>
        <taxon>Mycosphaerellales</taxon>
        <taxon>Teratosphaeriaceae</taxon>
        <taxon>Hortaea</taxon>
    </lineage>
</organism>
<evidence type="ECO:0000256" key="5">
    <source>
        <dbReference type="ARBA" id="ARBA00022801"/>
    </source>
</evidence>
<dbReference type="SUPFAM" id="SSF46785">
    <property type="entry name" value="Winged helix' DNA-binding domain"/>
    <property type="match status" value="1"/>
</dbReference>
<feature type="transmembrane region" description="Helical" evidence="16">
    <location>
        <begin position="320"/>
        <end position="340"/>
    </location>
</feature>
<feature type="compositionally biased region" description="Low complexity" evidence="15">
    <location>
        <begin position="635"/>
        <end position="655"/>
    </location>
</feature>
<keyword evidence="8 16" id="KW-1133">Transmembrane helix</keyword>
<dbReference type="InterPro" id="IPR037185">
    <property type="entry name" value="EmrE-like"/>
</dbReference>
<evidence type="ECO:0000256" key="11">
    <source>
        <dbReference type="ARBA" id="ARBA00023254"/>
    </source>
</evidence>
<evidence type="ECO:0000256" key="2">
    <source>
        <dbReference type="ARBA" id="ARBA00010140"/>
    </source>
</evidence>
<keyword evidence="4" id="KW-0547">Nucleotide-binding</keyword>
<evidence type="ECO:0000259" key="17">
    <source>
        <dbReference type="PROSITE" id="PS51192"/>
    </source>
</evidence>
<feature type="transmembrane region" description="Helical" evidence="16">
    <location>
        <begin position="283"/>
        <end position="300"/>
    </location>
</feature>
<dbReference type="GO" id="GO:0000139">
    <property type="term" value="C:Golgi membrane"/>
    <property type="evidence" value="ECO:0007669"/>
    <property type="project" value="InterPro"/>
</dbReference>
<dbReference type="Pfam" id="PF23445">
    <property type="entry name" value="WHD_SNRNP200"/>
    <property type="match status" value="1"/>
</dbReference>
<feature type="region of interest" description="Disordered" evidence="15">
    <location>
        <begin position="1921"/>
        <end position="2003"/>
    </location>
</feature>
<dbReference type="SUPFAM" id="SSF158702">
    <property type="entry name" value="Sec63 N-terminal domain-like"/>
    <property type="match status" value="1"/>
</dbReference>
<dbReference type="Gene3D" id="1.10.3380.10">
    <property type="entry name" value="Sec63 N-terminal domain-like domain"/>
    <property type="match status" value="1"/>
</dbReference>
<dbReference type="GO" id="GO:0005524">
    <property type="term" value="F:ATP binding"/>
    <property type="evidence" value="ECO:0007669"/>
    <property type="project" value="UniProtKB-KW"/>
</dbReference>
<keyword evidence="7" id="KW-0067">ATP-binding</keyword>
<feature type="region of interest" description="Disordered" evidence="15">
    <location>
        <begin position="1572"/>
        <end position="1599"/>
    </location>
</feature>
<evidence type="ECO:0000256" key="16">
    <source>
        <dbReference type="SAM" id="Phobius"/>
    </source>
</evidence>
<dbReference type="InterPro" id="IPR036388">
    <property type="entry name" value="WH-like_DNA-bd_sf"/>
</dbReference>
<evidence type="ECO:0000313" key="19">
    <source>
        <dbReference type="EMBL" id="RMZ28689.1"/>
    </source>
</evidence>
<comment type="subcellular location">
    <subcellularLocation>
        <location evidence="1">Membrane</location>
        <topology evidence="1">Multi-pass membrane protein</topology>
    </subcellularLocation>
</comment>
<feature type="domain" description="Helicase ATP-binding" evidence="17">
    <location>
        <begin position="769"/>
        <end position="943"/>
    </location>
</feature>
<keyword evidence="9 16" id="KW-0472">Membrane</keyword>
<feature type="transmembrane region" description="Helical" evidence="16">
    <location>
        <begin position="162"/>
        <end position="179"/>
    </location>
</feature>
<evidence type="ECO:0000256" key="12">
    <source>
        <dbReference type="ARBA" id="ARBA00034617"/>
    </source>
</evidence>
<dbReference type="SUPFAM" id="SSF52540">
    <property type="entry name" value="P-loop containing nucleoside triphosphate hydrolases"/>
    <property type="match status" value="1"/>
</dbReference>
<keyword evidence="6" id="KW-0347">Helicase</keyword>
<protein>
    <recommendedName>
        <fullName evidence="13">DNA 3'-5' helicase</fullName>
        <ecNumber evidence="13">5.6.2.4</ecNumber>
    </recommendedName>
</protein>
<evidence type="ECO:0000256" key="10">
    <source>
        <dbReference type="ARBA" id="ARBA00023235"/>
    </source>
</evidence>
<dbReference type="VEuPathDB" id="FungiDB:BTJ68_14904"/>
<evidence type="ECO:0000256" key="9">
    <source>
        <dbReference type="ARBA" id="ARBA00023136"/>
    </source>
</evidence>
<feature type="compositionally biased region" description="Basic and acidic residues" evidence="15">
    <location>
        <begin position="1858"/>
        <end position="1885"/>
    </location>
</feature>
<dbReference type="Proteomes" id="UP000281677">
    <property type="component" value="Unassembled WGS sequence"/>
</dbReference>
<evidence type="ECO:0000256" key="14">
    <source>
        <dbReference type="ARBA" id="ARBA00048988"/>
    </source>
</evidence>
<keyword evidence="11" id="KW-0469">Meiosis</keyword>
<dbReference type="InterPro" id="IPR052247">
    <property type="entry name" value="Meiotic_Crossover_Helicase"/>
</dbReference>
<feature type="compositionally biased region" description="Basic and acidic residues" evidence="15">
    <location>
        <begin position="664"/>
        <end position="677"/>
    </location>
</feature>
<dbReference type="GO" id="GO:0003676">
    <property type="term" value="F:nucleic acid binding"/>
    <property type="evidence" value="ECO:0007669"/>
    <property type="project" value="InterPro"/>
</dbReference>
<evidence type="ECO:0000256" key="7">
    <source>
        <dbReference type="ARBA" id="ARBA00022840"/>
    </source>
</evidence>
<feature type="compositionally biased region" description="Polar residues" evidence="15">
    <location>
        <begin position="1770"/>
        <end position="1794"/>
    </location>
</feature>
<evidence type="ECO:0000256" key="13">
    <source>
        <dbReference type="ARBA" id="ARBA00034808"/>
    </source>
</evidence>